<name>A0A6M2AZH2_9GAMM</name>
<keyword evidence="3" id="KW-1134">Transmembrane beta strand</keyword>
<reference evidence="10 11" key="1">
    <citation type="submission" date="2020-03" db="EMBL/GenBank/DDBJ databases">
        <title>Rahnella aceri sp. nov., isoated from traditional Jeju Makgeolli.</title>
        <authorList>
            <person name="Kim I.S."/>
            <person name="Jeon D."/>
        </authorList>
    </citation>
    <scope>NUCLEOTIDE SEQUENCE [LARGE SCALE GENOMIC DNA]</scope>
    <source>
        <strain evidence="10 11">Lac-M11</strain>
    </source>
</reference>
<evidence type="ECO:0000256" key="6">
    <source>
        <dbReference type="ARBA" id="ARBA00023136"/>
    </source>
</evidence>
<feature type="region of interest" description="Disordered" evidence="8">
    <location>
        <begin position="467"/>
        <end position="489"/>
    </location>
</feature>
<protein>
    <recommendedName>
        <fullName evidence="9">Trimeric autotransporter adhesin YadA-like C-terminal membrane anchor domain-containing protein</fullName>
    </recommendedName>
</protein>
<dbReference type="EMBL" id="JAADJS010000001">
    <property type="protein sequence ID" value="NGX86360.1"/>
    <property type="molecule type" value="Genomic_DNA"/>
</dbReference>
<dbReference type="RefSeq" id="WP_165057811.1">
    <property type="nucleotide sequence ID" value="NZ_JAADJS010000001.1"/>
</dbReference>
<accession>A0A6M2AZH2</accession>
<evidence type="ECO:0000313" key="10">
    <source>
        <dbReference type="EMBL" id="NGX86360.1"/>
    </source>
</evidence>
<comment type="subcellular location">
    <subcellularLocation>
        <location evidence="2">Cell outer membrane</location>
    </subcellularLocation>
    <subcellularLocation>
        <location evidence="1">Cell surface</location>
    </subcellularLocation>
</comment>
<gene>
    <name evidence="10" type="ORF">GW579_04560</name>
</gene>
<evidence type="ECO:0000256" key="7">
    <source>
        <dbReference type="ARBA" id="ARBA00023237"/>
    </source>
</evidence>
<proteinExistence type="predicted"/>
<keyword evidence="4" id="KW-0812">Transmembrane</keyword>
<evidence type="ECO:0000259" key="9">
    <source>
        <dbReference type="Pfam" id="PF03895"/>
    </source>
</evidence>
<evidence type="ECO:0000256" key="8">
    <source>
        <dbReference type="SAM" id="MobiDB-lite"/>
    </source>
</evidence>
<keyword evidence="5" id="KW-0732">Signal</keyword>
<dbReference type="GO" id="GO:0009279">
    <property type="term" value="C:cell outer membrane"/>
    <property type="evidence" value="ECO:0007669"/>
    <property type="project" value="UniProtKB-SubCell"/>
</dbReference>
<evidence type="ECO:0000256" key="5">
    <source>
        <dbReference type="ARBA" id="ARBA00022729"/>
    </source>
</evidence>
<keyword evidence="11" id="KW-1185">Reference proteome</keyword>
<organism evidence="10 11">
    <name type="scientific">Rahnella contaminans</name>
    <dbReference type="NCBI Taxonomy" id="2703882"/>
    <lineage>
        <taxon>Bacteria</taxon>
        <taxon>Pseudomonadati</taxon>
        <taxon>Pseudomonadota</taxon>
        <taxon>Gammaproteobacteria</taxon>
        <taxon>Enterobacterales</taxon>
        <taxon>Yersiniaceae</taxon>
        <taxon>Rahnella</taxon>
    </lineage>
</organism>
<dbReference type="InterPro" id="IPR005594">
    <property type="entry name" value="YadA_C"/>
</dbReference>
<sequence>MNAQVTERNAQIIAAYTAGNINKTELARYFGVSASTVRRVLAGIVMGMTAASAAHADATQDFQQLISSKGVNSPQVIEYWGTLDRTAQENIIAKFPWLKTDALYQVNQTPVLTPQAIQQIAPPKNPAVPAQIPQLIPQATPQLTPTKIPAVPAQIVQLTPQATPQFTPTKNPAVPAQIVQLTPQATPLLAPTKIPVVPAQIVQLIPQATPLLAPTKIPTVPAQIVQLTPQAAPNAANYDVHQQDDLRIKFAQAREFQAHAARYNVVIPETFEGRANAAHERVLTRLKYNAVTQGQAEQAQAALTADKYDVKQRQQDDLRIKFAQAREFKAHADRYNSVPDTQTDEAQAKQRLLTDNKYAGALEKQGQYAHDAKQDNSIEANTLGLQHDQKLNQENADEIHGQEIAQANRDRTAQQHVALLSAVTDDAAQTDKNVLKVAEGTAKVLDQQTNEHAQRMLSARNEAIEQNASDKDTVQQVTSTPAQQPVVKQEVRSTYYDKEITALNDEAGQAHAEVLAESHSRAVGDANTLDQANDYTNKKFSDLKSQVDDNKKDAAAGSASALAATGIPQVTDSQHFALGAGAGSYNGESSVAVGFSARVNDHVVTKTAVTGDTQQNFGVSAGVSYGW</sequence>
<dbReference type="SUPFAM" id="SSF54523">
    <property type="entry name" value="Pili subunits"/>
    <property type="match status" value="1"/>
</dbReference>
<evidence type="ECO:0000256" key="3">
    <source>
        <dbReference type="ARBA" id="ARBA00022452"/>
    </source>
</evidence>
<evidence type="ECO:0000313" key="11">
    <source>
        <dbReference type="Proteomes" id="UP000476696"/>
    </source>
</evidence>
<evidence type="ECO:0000256" key="2">
    <source>
        <dbReference type="ARBA" id="ARBA00004442"/>
    </source>
</evidence>
<dbReference type="InterPro" id="IPR045584">
    <property type="entry name" value="Pilin-like"/>
</dbReference>
<keyword evidence="6" id="KW-0472">Membrane</keyword>
<dbReference type="Proteomes" id="UP000476696">
    <property type="component" value="Unassembled WGS sequence"/>
</dbReference>
<dbReference type="AlphaFoldDB" id="A0A6M2AZH2"/>
<comment type="caution">
    <text evidence="10">The sequence shown here is derived from an EMBL/GenBank/DDBJ whole genome shotgun (WGS) entry which is preliminary data.</text>
</comment>
<feature type="compositionally biased region" description="Polar residues" evidence="8">
    <location>
        <begin position="474"/>
        <end position="483"/>
    </location>
</feature>
<dbReference type="Gene3D" id="3.30.1300.30">
    <property type="entry name" value="GSPII I/J protein-like"/>
    <property type="match status" value="1"/>
</dbReference>
<evidence type="ECO:0000256" key="1">
    <source>
        <dbReference type="ARBA" id="ARBA00004241"/>
    </source>
</evidence>
<feature type="domain" description="Trimeric autotransporter adhesin YadA-like C-terminal membrane anchor" evidence="9">
    <location>
        <begin position="568"/>
        <end position="627"/>
    </location>
</feature>
<dbReference type="GO" id="GO:0009986">
    <property type="term" value="C:cell surface"/>
    <property type="evidence" value="ECO:0007669"/>
    <property type="project" value="UniProtKB-SubCell"/>
</dbReference>
<dbReference type="Pfam" id="PF03895">
    <property type="entry name" value="YadA_anchor"/>
    <property type="match status" value="1"/>
</dbReference>
<keyword evidence="7" id="KW-0998">Cell outer membrane</keyword>
<evidence type="ECO:0000256" key="4">
    <source>
        <dbReference type="ARBA" id="ARBA00022692"/>
    </source>
</evidence>